<organism evidence="1 2">
    <name type="scientific">Sphaerodactylus townsendi</name>
    <dbReference type="NCBI Taxonomy" id="933632"/>
    <lineage>
        <taxon>Eukaryota</taxon>
        <taxon>Metazoa</taxon>
        <taxon>Chordata</taxon>
        <taxon>Craniata</taxon>
        <taxon>Vertebrata</taxon>
        <taxon>Euteleostomi</taxon>
        <taxon>Lepidosauria</taxon>
        <taxon>Squamata</taxon>
        <taxon>Bifurcata</taxon>
        <taxon>Gekkota</taxon>
        <taxon>Sphaerodactylidae</taxon>
        <taxon>Sphaerodactylus</taxon>
    </lineage>
</organism>
<sequence length="102" mass="12102">MAALTVFQFGNIKQKNSFSLYTEQMLDIKRTHCPSCKAKVMHLTTGLPVFLSLYLQTNVICKFYNLLWKQGFLKKLVCLLLLLWHNHLYFIERTVFDFTMYV</sequence>
<accession>A0ACB8ERR4</accession>
<dbReference type="EMBL" id="CM037620">
    <property type="protein sequence ID" value="KAH7994934.1"/>
    <property type="molecule type" value="Genomic_DNA"/>
</dbReference>
<evidence type="ECO:0000313" key="1">
    <source>
        <dbReference type="EMBL" id="KAH7994934.1"/>
    </source>
</evidence>
<name>A0ACB8ERR4_9SAUR</name>
<reference evidence="1" key="1">
    <citation type="submission" date="2021-08" db="EMBL/GenBank/DDBJ databases">
        <title>The first chromosome-level gecko genome reveals the dynamic sex chromosomes of Neotropical dwarf geckos (Sphaerodactylidae: Sphaerodactylus).</title>
        <authorList>
            <person name="Pinto B.J."/>
            <person name="Keating S.E."/>
            <person name="Gamble T."/>
        </authorList>
    </citation>
    <scope>NUCLEOTIDE SEQUENCE</scope>
    <source>
        <strain evidence="1">TG3544</strain>
    </source>
</reference>
<evidence type="ECO:0000313" key="2">
    <source>
        <dbReference type="Proteomes" id="UP000827872"/>
    </source>
</evidence>
<keyword evidence="2" id="KW-1185">Reference proteome</keyword>
<protein>
    <submittedName>
        <fullName evidence="1">Uncharacterized protein</fullName>
    </submittedName>
</protein>
<comment type="caution">
    <text evidence="1">The sequence shown here is derived from an EMBL/GenBank/DDBJ whole genome shotgun (WGS) entry which is preliminary data.</text>
</comment>
<proteinExistence type="predicted"/>
<gene>
    <name evidence="1" type="ORF">K3G42_018685</name>
</gene>
<dbReference type="Proteomes" id="UP000827872">
    <property type="component" value="Linkage Group LG07"/>
</dbReference>